<accession>E9D335</accession>
<evidence type="ECO:0000313" key="2">
    <source>
        <dbReference type="Proteomes" id="UP000002497"/>
    </source>
</evidence>
<dbReference type="HOGENOM" id="CLU_1749478_0_0_1"/>
<proteinExistence type="predicted"/>
<name>E9D335_COCPS</name>
<reference evidence="2" key="1">
    <citation type="journal article" date="2010" name="Genome Res.">
        <title>Population genomic sequencing of Coccidioides fungi reveals recent hybridization and transposon control.</title>
        <authorList>
            <person name="Neafsey D.E."/>
            <person name="Barker B.M."/>
            <person name="Sharpton T.J."/>
            <person name="Stajich J.E."/>
            <person name="Park D.J."/>
            <person name="Whiston E."/>
            <person name="Hung C.-Y."/>
            <person name="McMahan C."/>
            <person name="White J."/>
            <person name="Sykes S."/>
            <person name="Heiman D."/>
            <person name="Young S."/>
            <person name="Zeng Q."/>
            <person name="Abouelleil A."/>
            <person name="Aftuck L."/>
            <person name="Bessette D."/>
            <person name="Brown A."/>
            <person name="FitzGerald M."/>
            <person name="Lui A."/>
            <person name="Macdonald J.P."/>
            <person name="Priest M."/>
            <person name="Orbach M.J."/>
            <person name="Galgiani J.N."/>
            <person name="Kirkland T.N."/>
            <person name="Cole G.T."/>
            <person name="Birren B.W."/>
            <person name="Henn M.R."/>
            <person name="Taylor J.W."/>
            <person name="Rounsley S.D."/>
        </authorList>
    </citation>
    <scope>NUCLEOTIDE SEQUENCE [LARGE SCALE GENOMIC DNA]</scope>
    <source>
        <strain evidence="2">RMSCC 757 / Silveira</strain>
    </source>
</reference>
<protein>
    <submittedName>
        <fullName evidence="1">Predicted protein</fullName>
    </submittedName>
</protein>
<dbReference type="AlphaFoldDB" id="E9D335"/>
<keyword evidence="2" id="KW-1185">Reference proteome</keyword>
<organism evidence="2">
    <name type="scientific">Coccidioides posadasii (strain RMSCC 757 / Silveira)</name>
    <name type="common">Valley fever fungus</name>
    <dbReference type="NCBI Taxonomy" id="443226"/>
    <lineage>
        <taxon>Eukaryota</taxon>
        <taxon>Fungi</taxon>
        <taxon>Dikarya</taxon>
        <taxon>Ascomycota</taxon>
        <taxon>Pezizomycotina</taxon>
        <taxon>Eurotiomycetes</taxon>
        <taxon>Eurotiomycetidae</taxon>
        <taxon>Onygenales</taxon>
        <taxon>Onygenaceae</taxon>
        <taxon>Coccidioides</taxon>
    </lineage>
</organism>
<dbReference type="Proteomes" id="UP000002497">
    <property type="component" value="Unassembled WGS sequence"/>
</dbReference>
<gene>
    <name evidence="1" type="ORF">CPSG_04576</name>
</gene>
<dbReference type="VEuPathDB" id="FungiDB:CPSG_04576"/>
<reference evidence="2" key="2">
    <citation type="submission" date="2010-03" db="EMBL/GenBank/DDBJ databases">
        <title>The genome sequence of Coccidioides posadasii strain Silveira.</title>
        <authorList>
            <consortium name="The Broad Institute Genome Sequencing Center for Infectious Disease"/>
            <person name="Neafsey D."/>
            <person name="Orbach M."/>
            <person name="Henn M.R."/>
            <person name="Cole G.T."/>
            <person name="Galgiani J."/>
            <person name="Gardner M.J."/>
            <person name="Kirkland T.N."/>
            <person name="Taylor J.W."/>
            <person name="Young S.K."/>
            <person name="Zeng Q."/>
            <person name="Koehrsen M."/>
            <person name="Alvarado L."/>
            <person name="Berlin A."/>
            <person name="Borenstein D."/>
            <person name="Chapman S.B."/>
            <person name="Chen Z."/>
            <person name="Engels R."/>
            <person name="Freedman E."/>
            <person name="Gellesch M."/>
            <person name="Goldberg J."/>
            <person name="Griggs A."/>
            <person name="Gujja S."/>
            <person name="Heilman E."/>
            <person name="Heiman D."/>
            <person name="Howarth C."/>
            <person name="Jen D."/>
            <person name="Larson L."/>
            <person name="Mehta T."/>
            <person name="Neiman D."/>
            <person name="Park D."/>
            <person name="Pearson M."/>
            <person name="Richards J."/>
            <person name="Roberts A."/>
            <person name="Saif S."/>
            <person name="Shea T."/>
            <person name="Shenoy N."/>
            <person name="Sisk P."/>
            <person name="Stolte C."/>
            <person name="Sykes S."/>
            <person name="Walk T."/>
            <person name="White J."/>
            <person name="Yandava C."/>
            <person name="Haas B."/>
            <person name="Nusbaum C."/>
            <person name="Birren B."/>
        </authorList>
    </citation>
    <scope>NUCLEOTIDE SEQUENCE [LARGE SCALE GENOMIC DNA]</scope>
    <source>
        <strain evidence="2">RMSCC 757 / Silveira</strain>
    </source>
</reference>
<evidence type="ECO:0000313" key="1">
    <source>
        <dbReference type="EMBL" id="EFW19030.1"/>
    </source>
</evidence>
<dbReference type="EMBL" id="GL636491">
    <property type="protein sequence ID" value="EFW19030.1"/>
    <property type="molecule type" value="Genomic_DNA"/>
</dbReference>
<sequence length="149" mass="16748">MRDDRVFAWRRVSRRTGAGPKRRWSSRRPAFGRRATKVSAESSERATRISNLVKLGSKAKRSNGVFGWRLTRCLTTNAQGRRFPQVNWPLPSTRQSSAAAGLAGIIKALVFLQDRGRRDSVEEECVLCFLPVPHPSTAYDAHLREGDTP</sequence>